<protein>
    <submittedName>
        <fullName evidence="2">Uncharacterized protein</fullName>
    </submittedName>
</protein>
<evidence type="ECO:0000256" key="1">
    <source>
        <dbReference type="SAM" id="MobiDB-lite"/>
    </source>
</evidence>
<feature type="compositionally biased region" description="Basic and acidic residues" evidence="1">
    <location>
        <begin position="1"/>
        <end position="13"/>
    </location>
</feature>
<dbReference type="Gramene" id="C.cajan_01858.t">
    <property type="protein sequence ID" value="C.cajan_01858.t"/>
    <property type="gene ID" value="C.cajan_01858"/>
</dbReference>
<evidence type="ECO:0000313" key="2">
    <source>
        <dbReference type="EMBL" id="KYP55683.1"/>
    </source>
</evidence>
<proteinExistence type="predicted"/>
<evidence type="ECO:0000313" key="3">
    <source>
        <dbReference type="Proteomes" id="UP000075243"/>
    </source>
</evidence>
<sequence>LHDNPRHGEEDQTTRGNIVKRGNRVQRNPLRIEQNLDENQASGLKRNREKLQSDTPSIEFRLAISSNSNPERDGNHVRHGLVLKAKSHVDHGERDRVWPVVHLPIQNVLVVHDDREAEEDPYRHVGVGEDDFLHHAVGDRHCLC</sequence>
<name>A0A151SLN1_CAJCA</name>
<keyword evidence="3" id="KW-1185">Reference proteome</keyword>
<feature type="non-terminal residue" evidence="2">
    <location>
        <position position="1"/>
    </location>
</feature>
<accession>A0A151SLN1</accession>
<feature type="region of interest" description="Disordered" evidence="1">
    <location>
        <begin position="37"/>
        <end position="56"/>
    </location>
</feature>
<dbReference type="EMBL" id="CM003613">
    <property type="protein sequence ID" value="KYP55683.1"/>
    <property type="molecule type" value="Genomic_DNA"/>
</dbReference>
<dbReference type="OMA" id="HENPGHQ"/>
<reference evidence="2 3" key="1">
    <citation type="journal article" date="2012" name="Nat. Biotechnol.">
        <title>Draft genome sequence of pigeonpea (Cajanus cajan), an orphan legume crop of resource-poor farmers.</title>
        <authorList>
            <person name="Varshney R.K."/>
            <person name="Chen W."/>
            <person name="Li Y."/>
            <person name="Bharti A.K."/>
            <person name="Saxena R.K."/>
            <person name="Schlueter J.A."/>
            <person name="Donoghue M.T."/>
            <person name="Azam S."/>
            <person name="Fan G."/>
            <person name="Whaley A.M."/>
            <person name="Farmer A.D."/>
            <person name="Sheridan J."/>
            <person name="Iwata A."/>
            <person name="Tuteja R."/>
            <person name="Penmetsa R.V."/>
            <person name="Wu W."/>
            <person name="Upadhyaya H.D."/>
            <person name="Yang S.P."/>
            <person name="Shah T."/>
            <person name="Saxena K.B."/>
            <person name="Michael T."/>
            <person name="McCombie W.R."/>
            <person name="Yang B."/>
            <person name="Zhang G."/>
            <person name="Yang H."/>
            <person name="Wang J."/>
            <person name="Spillane C."/>
            <person name="Cook D.R."/>
            <person name="May G.D."/>
            <person name="Xu X."/>
            <person name="Jackson S.A."/>
        </authorList>
    </citation>
    <scope>NUCLEOTIDE SEQUENCE [LARGE SCALE GENOMIC DNA]</scope>
    <source>
        <strain evidence="3">cv. Asha</strain>
    </source>
</reference>
<dbReference type="AlphaFoldDB" id="A0A151SLN1"/>
<dbReference type="Proteomes" id="UP000075243">
    <property type="component" value="Chromosome 11"/>
</dbReference>
<organism evidence="2 3">
    <name type="scientific">Cajanus cajan</name>
    <name type="common">Pigeon pea</name>
    <name type="synonym">Cajanus indicus</name>
    <dbReference type="NCBI Taxonomy" id="3821"/>
    <lineage>
        <taxon>Eukaryota</taxon>
        <taxon>Viridiplantae</taxon>
        <taxon>Streptophyta</taxon>
        <taxon>Embryophyta</taxon>
        <taxon>Tracheophyta</taxon>
        <taxon>Spermatophyta</taxon>
        <taxon>Magnoliopsida</taxon>
        <taxon>eudicotyledons</taxon>
        <taxon>Gunneridae</taxon>
        <taxon>Pentapetalae</taxon>
        <taxon>rosids</taxon>
        <taxon>fabids</taxon>
        <taxon>Fabales</taxon>
        <taxon>Fabaceae</taxon>
        <taxon>Papilionoideae</taxon>
        <taxon>50 kb inversion clade</taxon>
        <taxon>NPAAA clade</taxon>
        <taxon>indigoferoid/millettioid clade</taxon>
        <taxon>Phaseoleae</taxon>
        <taxon>Cajanus</taxon>
    </lineage>
</organism>
<gene>
    <name evidence="2" type="ORF">KK1_001905</name>
</gene>
<feature type="region of interest" description="Disordered" evidence="1">
    <location>
        <begin position="1"/>
        <end position="24"/>
    </location>
</feature>